<proteinExistence type="predicted"/>
<sequence length="189" mass="21002">MLKFLRTVRHLLATRHPAHGGHITPRPQHDGYPVQLSPGYDHATLDTIARVLDSELGHTWCDDCYPAGTDWQHFTATAVINALTRHDQDHGRAYEADGPRGRVYAAIRQTLHQLHPDADDGRPTGGHTALDDDAHRITFAVMKQLNGPCGDTCPRIISGPPLTCELPHGHHGGHRYRDTTWTTVTEEQP</sequence>
<dbReference type="EMBL" id="CP022753">
    <property type="protein sequence ID" value="ASU83562.1"/>
    <property type="molecule type" value="Genomic_DNA"/>
</dbReference>
<dbReference type="KEGG" id="ngv:CDO52_12875"/>
<keyword evidence="2" id="KW-1185">Reference proteome</keyword>
<name>A0A223S639_9ACTN</name>
<accession>A0A223S639</accession>
<reference evidence="1 2" key="1">
    <citation type="submission" date="2017-08" db="EMBL/GenBank/DDBJ databases">
        <title>The complete genome sequence of Nocardiopsis gilva YIM 90087.</title>
        <authorList>
            <person name="Yin M."/>
            <person name="Tang S."/>
        </authorList>
    </citation>
    <scope>NUCLEOTIDE SEQUENCE [LARGE SCALE GENOMIC DNA]</scope>
    <source>
        <strain evidence="1 2">YIM 90087</strain>
    </source>
</reference>
<evidence type="ECO:0000313" key="2">
    <source>
        <dbReference type="Proteomes" id="UP000215005"/>
    </source>
</evidence>
<dbReference type="Proteomes" id="UP000215005">
    <property type="component" value="Chromosome"/>
</dbReference>
<protein>
    <submittedName>
        <fullName evidence="1">Uncharacterized protein</fullName>
    </submittedName>
</protein>
<dbReference type="AlphaFoldDB" id="A0A223S639"/>
<dbReference type="RefSeq" id="WP_017616833.1">
    <property type="nucleotide sequence ID" value="NZ_ANBG01000025.1"/>
</dbReference>
<gene>
    <name evidence="1" type="ORF">CDO52_12875</name>
</gene>
<organism evidence="1 2">
    <name type="scientific">Nocardiopsis gilva YIM 90087</name>
    <dbReference type="NCBI Taxonomy" id="1235441"/>
    <lineage>
        <taxon>Bacteria</taxon>
        <taxon>Bacillati</taxon>
        <taxon>Actinomycetota</taxon>
        <taxon>Actinomycetes</taxon>
        <taxon>Streptosporangiales</taxon>
        <taxon>Nocardiopsidaceae</taxon>
        <taxon>Nocardiopsis</taxon>
    </lineage>
</organism>
<evidence type="ECO:0000313" key="1">
    <source>
        <dbReference type="EMBL" id="ASU83562.1"/>
    </source>
</evidence>